<dbReference type="AlphaFoldDB" id="A0A124DY62"/>
<dbReference type="EMBL" id="BCNV01000001">
    <property type="protein sequence ID" value="GAS83205.1"/>
    <property type="molecule type" value="Genomic_DNA"/>
</dbReference>
<evidence type="ECO:0000313" key="2">
    <source>
        <dbReference type="Proteomes" id="UP000069697"/>
    </source>
</evidence>
<evidence type="ECO:0000313" key="1">
    <source>
        <dbReference type="EMBL" id="GAS83205.1"/>
    </source>
</evidence>
<sequence length="300" mass="35031">MSGKSVQLHTLNEDERFIVVLEALLKRASLVNSPFVLKGSLLTRQYLENPNVRYVDDIDFLYTGRIETEDQANEIFTDWMIRVTEMDLNDGIVFRSFRENAFWRRIDYAMADDFPTVNTELAFYIDSEPRSENVYEDDDELHLDISFNLDLNEKSVALSYQPLVGEAFVVPHTVPLSIQIAWKLHQTIVRPRFKDLYDLQHLLSNPSYDQQALKETLQTLVNECSMDPAITMTDMKKVLVDDLHDVYSRFNYDYDLQYYAGSRSPEVYFMEFVSELRQTMNHAGINNDAYEQLPNCSTHK</sequence>
<protein>
    <recommendedName>
        <fullName evidence="3">Nucleotidyl transferase AbiEii/AbiGii toxin family protein</fullName>
    </recommendedName>
</protein>
<proteinExistence type="predicted"/>
<organism evidence="1 2">
    <name type="scientific">Paenibacillus amylolyticus</name>
    <dbReference type="NCBI Taxonomy" id="1451"/>
    <lineage>
        <taxon>Bacteria</taxon>
        <taxon>Bacillati</taxon>
        <taxon>Bacillota</taxon>
        <taxon>Bacilli</taxon>
        <taxon>Bacillales</taxon>
        <taxon>Paenibacillaceae</taxon>
        <taxon>Paenibacillus</taxon>
    </lineage>
</organism>
<dbReference type="Proteomes" id="UP000069697">
    <property type="component" value="Unassembled WGS sequence"/>
</dbReference>
<reference evidence="2" key="2">
    <citation type="submission" date="2016-01" db="EMBL/GenBank/DDBJ databases">
        <title>Draft Genome Sequence of Paenibacillus amylolyticus Heshi-A3 that Was Isolated from Fermented Rice Bran with Aging Salted Mackerel, Which Was Named Heshiko as Traditional Fermented Seafood in Japan.</title>
        <authorList>
            <person name="Akuzawa S."/>
            <person name="Nakagawa J."/>
            <person name="Kanekatsu T."/>
            <person name="Kubota E."/>
            <person name="Ohtake R."/>
            <person name="Suzuki T."/>
            <person name="Kanesaki Y."/>
        </authorList>
    </citation>
    <scope>NUCLEOTIDE SEQUENCE [LARGE SCALE GENOMIC DNA]</scope>
    <source>
        <strain evidence="2">Heshi-A3</strain>
    </source>
</reference>
<comment type="caution">
    <text evidence="1">The sequence shown here is derived from an EMBL/GenBank/DDBJ whole genome shotgun (WGS) entry which is preliminary data.</text>
</comment>
<reference evidence="1 2" key="1">
    <citation type="journal article" date="2016" name="Genome Announc.">
        <title>Draft Genome Sequence of Paenibacillus amylolyticus Heshi-A3, Isolated from Fermented Rice Bran in a Japanese Fermented Seafood Dish.</title>
        <authorList>
            <person name="Akuzawa S."/>
            <person name="Nagaoka J."/>
            <person name="Kanekatsu M."/>
            <person name="Kubota E."/>
            <person name="Ohtake R."/>
            <person name="Suzuki T."/>
            <person name="Kanesaki Y."/>
        </authorList>
    </citation>
    <scope>NUCLEOTIDE SEQUENCE [LARGE SCALE GENOMIC DNA]</scope>
    <source>
        <strain evidence="1 2">Heshi-A3</strain>
    </source>
</reference>
<dbReference type="RefSeq" id="WP_062835583.1">
    <property type="nucleotide sequence ID" value="NZ_BCNV01000001.1"/>
</dbReference>
<gene>
    <name evidence="1" type="ORF">PAHA3_3283</name>
</gene>
<evidence type="ECO:0008006" key="3">
    <source>
        <dbReference type="Google" id="ProtNLM"/>
    </source>
</evidence>
<accession>A0A124DY62</accession>
<name>A0A124DY62_PAEAM</name>
<dbReference type="Pfam" id="PF08843">
    <property type="entry name" value="AbiEii"/>
    <property type="match status" value="1"/>
</dbReference>
<dbReference type="InterPro" id="IPR014942">
    <property type="entry name" value="AbiEii"/>
</dbReference>